<protein>
    <submittedName>
        <fullName evidence="2">Uncharacterized protein (TIGR03083 family)</fullName>
    </submittedName>
</protein>
<dbReference type="InterPro" id="IPR034660">
    <property type="entry name" value="DinB/YfiT-like"/>
</dbReference>
<feature type="domain" description="Mycothiol-dependent maleylpyruvate isomerase metal-binding" evidence="1">
    <location>
        <begin position="10"/>
        <end position="157"/>
    </location>
</feature>
<dbReference type="Proteomes" id="UP000237846">
    <property type="component" value="Unassembled WGS sequence"/>
</dbReference>
<gene>
    <name evidence="2" type="ORF">CLV72_104123</name>
</gene>
<reference evidence="2 3" key="1">
    <citation type="submission" date="2018-03" db="EMBL/GenBank/DDBJ databases">
        <title>Genomic Encyclopedia of Archaeal and Bacterial Type Strains, Phase II (KMG-II): from individual species to whole genera.</title>
        <authorList>
            <person name="Goeker M."/>
        </authorList>
    </citation>
    <scope>NUCLEOTIDE SEQUENCE [LARGE SCALE GENOMIC DNA]</scope>
    <source>
        <strain evidence="2 3">DSM 45601</strain>
    </source>
</reference>
<dbReference type="Gene3D" id="1.20.120.450">
    <property type="entry name" value="dinb family like domain"/>
    <property type="match status" value="1"/>
</dbReference>
<dbReference type="Pfam" id="PF11716">
    <property type="entry name" value="MDMPI_N"/>
    <property type="match status" value="1"/>
</dbReference>
<proteinExistence type="predicted"/>
<sequence>MEHGLVQAALRAEVAAFTGAVAGFAEHDFRASTRCVPWTVAELLIHVRDAVNRLPSMLADLPPARADVSAAGYYQPDVRFSVATNADRVMIAQKGAREFATGRALGASFTAACEELLAAVASEPAGRLVRTRHGDAMSLTDFLATRVVELGLHGLDVSDALGRPAWLSPQAARVLELLLLSGEDPDRARPDGWDRLDFLRKATGRAGLSPIEAAELDRDGVRHLTLG</sequence>
<evidence type="ECO:0000313" key="2">
    <source>
        <dbReference type="EMBL" id="PRX98546.1"/>
    </source>
</evidence>
<dbReference type="EMBL" id="PVZC01000004">
    <property type="protein sequence ID" value="PRX98546.1"/>
    <property type="molecule type" value="Genomic_DNA"/>
</dbReference>
<comment type="caution">
    <text evidence="2">The sequence shown here is derived from an EMBL/GenBank/DDBJ whole genome shotgun (WGS) entry which is preliminary data.</text>
</comment>
<accession>A0A2T0Q414</accession>
<dbReference type="GO" id="GO:0046872">
    <property type="term" value="F:metal ion binding"/>
    <property type="evidence" value="ECO:0007669"/>
    <property type="project" value="InterPro"/>
</dbReference>
<dbReference type="SUPFAM" id="SSF109854">
    <property type="entry name" value="DinB/YfiT-like putative metalloenzymes"/>
    <property type="match status" value="1"/>
</dbReference>
<dbReference type="InterPro" id="IPR024344">
    <property type="entry name" value="MDMPI_metal-binding"/>
</dbReference>
<keyword evidence="3" id="KW-1185">Reference proteome</keyword>
<evidence type="ECO:0000313" key="3">
    <source>
        <dbReference type="Proteomes" id="UP000237846"/>
    </source>
</evidence>
<dbReference type="RefSeq" id="WP_106245771.1">
    <property type="nucleotide sequence ID" value="NZ_PVZC01000004.1"/>
</dbReference>
<organism evidence="2 3">
    <name type="scientific">Allonocardiopsis opalescens</name>
    <dbReference type="NCBI Taxonomy" id="1144618"/>
    <lineage>
        <taxon>Bacteria</taxon>
        <taxon>Bacillati</taxon>
        <taxon>Actinomycetota</taxon>
        <taxon>Actinomycetes</taxon>
        <taxon>Streptosporangiales</taxon>
        <taxon>Allonocardiopsis</taxon>
    </lineage>
</organism>
<dbReference type="AlphaFoldDB" id="A0A2T0Q414"/>
<dbReference type="OrthoDB" id="3677409at2"/>
<evidence type="ECO:0000259" key="1">
    <source>
        <dbReference type="Pfam" id="PF11716"/>
    </source>
</evidence>
<name>A0A2T0Q414_9ACTN</name>